<feature type="transmembrane region" description="Helical" evidence="2">
    <location>
        <begin position="7"/>
        <end position="32"/>
    </location>
</feature>
<dbReference type="InterPro" id="IPR003362">
    <property type="entry name" value="Bact_transf"/>
</dbReference>
<evidence type="ECO:0000256" key="1">
    <source>
        <dbReference type="ARBA" id="ARBA00006464"/>
    </source>
</evidence>
<dbReference type="PANTHER" id="PTHR30576">
    <property type="entry name" value="COLANIC BIOSYNTHESIS UDP-GLUCOSE LIPID CARRIER TRANSFERASE"/>
    <property type="match status" value="1"/>
</dbReference>
<dbReference type="RefSeq" id="WP_378045982.1">
    <property type="nucleotide sequence ID" value="NZ_JBHMDN010000010.1"/>
</dbReference>
<dbReference type="EMBL" id="JBHTAI010000009">
    <property type="protein sequence ID" value="MFC7150201.1"/>
    <property type="molecule type" value="Genomic_DNA"/>
</dbReference>
<dbReference type="Pfam" id="PF02397">
    <property type="entry name" value="Bac_transf"/>
    <property type="match status" value="1"/>
</dbReference>
<reference evidence="5" key="1">
    <citation type="journal article" date="2019" name="Int. J. Syst. Evol. Microbiol.">
        <title>The Global Catalogue of Microorganisms (GCM) 10K type strain sequencing project: providing services to taxonomists for standard genome sequencing and annotation.</title>
        <authorList>
            <consortium name="The Broad Institute Genomics Platform"/>
            <consortium name="The Broad Institute Genome Sequencing Center for Infectious Disease"/>
            <person name="Wu L."/>
            <person name="Ma J."/>
        </authorList>
    </citation>
    <scope>NUCLEOTIDE SEQUENCE [LARGE SCALE GENOMIC DNA]</scope>
    <source>
        <strain evidence="5">KCTC 12907</strain>
    </source>
</reference>
<keyword evidence="5" id="KW-1185">Reference proteome</keyword>
<evidence type="ECO:0000259" key="3">
    <source>
        <dbReference type="Pfam" id="PF02397"/>
    </source>
</evidence>
<keyword evidence="2" id="KW-1133">Transmembrane helix</keyword>
<evidence type="ECO:0000256" key="2">
    <source>
        <dbReference type="SAM" id="Phobius"/>
    </source>
</evidence>
<gene>
    <name evidence="4" type="ORF">ACFQMJ_16865</name>
</gene>
<dbReference type="PANTHER" id="PTHR30576:SF8">
    <property type="entry name" value="UNDECAPRENYL-PHOSPHATE GALACTOSE PHOSPHOTRANSFERASE"/>
    <property type="match status" value="1"/>
</dbReference>
<keyword evidence="2" id="KW-0472">Membrane</keyword>
<dbReference type="Proteomes" id="UP001596378">
    <property type="component" value="Unassembled WGS sequence"/>
</dbReference>
<protein>
    <submittedName>
        <fullName evidence="4">Sugar transferase</fullName>
    </submittedName>
</protein>
<evidence type="ECO:0000313" key="4">
    <source>
        <dbReference type="EMBL" id="MFC7150201.1"/>
    </source>
</evidence>
<keyword evidence="2" id="KW-0812">Transmembrane</keyword>
<organism evidence="4 5">
    <name type="scientific">Cohnella cellulosilytica</name>
    <dbReference type="NCBI Taxonomy" id="986710"/>
    <lineage>
        <taxon>Bacteria</taxon>
        <taxon>Bacillati</taxon>
        <taxon>Bacillota</taxon>
        <taxon>Bacilli</taxon>
        <taxon>Bacillales</taxon>
        <taxon>Paenibacillaceae</taxon>
        <taxon>Cohnella</taxon>
    </lineage>
</organism>
<dbReference type="GO" id="GO:0016740">
    <property type="term" value="F:transferase activity"/>
    <property type="evidence" value="ECO:0007669"/>
    <property type="project" value="UniProtKB-KW"/>
</dbReference>
<comment type="similarity">
    <text evidence="1">Belongs to the bacterial sugar transferase family.</text>
</comment>
<evidence type="ECO:0000313" key="5">
    <source>
        <dbReference type="Proteomes" id="UP001596378"/>
    </source>
</evidence>
<feature type="domain" description="Bacterial sugar transferase" evidence="3">
    <location>
        <begin position="2"/>
        <end position="176"/>
    </location>
</feature>
<keyword evidence="4" id="KW-0808">Transferase</keyword>
<name>A0ABW2FAD4_9BACL</name>
<proteinExistence type="inferred from homology"/>
<accession>A0ABW2FAD4</accession>
<sequence>MKRLIDFAGAIILSIIVFPVIVVVSVLITITIGKPIFFQQQRPGLKGRPFTIFKFRTMSGKRDELGLLLSDEQRMTSLGRILRKYSIDEIPQLWNVLKGELSFVGPRPLLMDYLDRYTPEQARRHEVRPGITGWAQVNGRNAISWEEKFKLDIWYVDNHSIWLDFKIIWLTLKKVVRSEGISQENHVSMEEFRG</sequence>
<comment type="caution">
    <text evidence="4">The sequence shown here is derived from an EMBL/GenBank/DDBJ whole genome shotgun (WGS) entry which is preliminary data.</text>
</comment>